<comment type="caution">
    <text evidence="1">The sequence shown here is derived from an EMBL/GenBank/DDBJ whole genome shotgun (WGS) entry which is preliminary data.</text>
</comment>
<evidence type="ECO:0000313" key="2">
    <source>
        <dbReference type="Proteomes" id="UP001153332"/>
    </source>
</evidence>
<dbReference type="EMBL" id="JAPUUL010000002">
    <property type="protein sequence ID" value="KAJ8133607.1"/>
    <property type="molecule type" value="Genomic_DNA"/>
</dbReference>
<proteinExistence type="predicted"/>
<reference evidence="1" key="1">
    <citation type="submission" date="2022-12" db="EMBL/GenBank/DDBJ databases">
        <title>Genome Sequence of Lasiodiplodia mahajangana.</title>
        <authorList>
            <person name="Buettner E."/>
        </authorList>
    </citation>
    <scope>NUCLEOTIDE SEQUENCE</scope>
    <source>
        <strain evidence="1">VT137</strain>
    </source>
</reference>
<evidence type="ECO:0000313" key="1">
    <source>
        <dbReference type="EMBL" id="KAJ8133607.1"/>
    </source>
</evidence>
<sequence>MSPVGVVTVKHPGSPATAGTVGGSLVVGGASEDEIAGGMIVIVLVEGNLAYDWNPRKGVSGRGIYTPKTSGMPISNSPGTAVWVAAVADTFDAKTVARGGDVVNRSNHAIIDNYVGVEDGHVDFCDEDVEETIVDGMNVEDDRGIDKDDDDDVDISTRDEAEILFRLSKICGFMFFA</sequence>
<protein>
    <submittedName>
        <fullName evidence="1">Uncharacterized protein</fullName>
    </submittedName>
</protein>
<gene>
    <name evidence="1" type="ORF">O1611_g14</name>
</gene>
<accession>A0ACC2K1U9</accession>
<organism evidence="1 2">
    <name type="scientific">Lasiodiplodia mahajangana</name>
    <dbReference type="NCBI Taxonomy" id="1108764"/>
    <lineage>
        <taxon>Eukaryota</taxon>
        <taxon>Fungi</taxon>
        <taxon>Dikarya</taxon>
        <taxon>Ascomycota</taxon>
        <taxon>Pezizomycotina</taxon>
        <taxon>Dothideomycetes</taxon>
        <taxon>Dothideomycetes incertae sedis</taxon>
        <taxon>Botryosphaeriales</taxon>
        <taxon>Botryosphaeriaceae</taxon>
        <taxon>Lasiodiplodia</taxon>
    </lineage>
</organism>
<keyword evidence="2" id="KW-1185">Reference proteome</keyword>
<dbReference type="Proteomes" id="UP001153332">
    <property type="component" value="Unassembled WGS sequence"/>
</dbReference>
<name>A0ACC2K1U9_9PEZI</name>